<accession>A0A922ICD2</accession>
<dbReference type="EMBL" id="ASGP02000001">
    <property type="protein sequence ID" value="KAH9528916.1"/>
    <property type="molecule type" value="Genomic_DNA"/>
</dbReference>
<dbReference type="AlphaFoldDB" id="A0A922ICD2"/>
<organism evidence="1 2">
    <name type="scientific">Dermatophagoides farinae</name>
    <name type="common">American house dust mite</name>
    <dbReference type="NCBI Taxonomy" id="6954"/>
    <lineage>
        <taxon>Eukaryota</taxon>
        <taxon>Metazoa</taxon>
        <taxon>Ecdysozoa</taxon>
        <taxon>Arthropoda</taxon>
        <taxon>Chelicerata</taxon>
        <taxon>Arachnida</taxon>
        <taxon>Acari</taxon>
        <taxon>Acariformes</taxon>
        <taxon>Sarcoptiformes</taxon>
        <taxon>Astigmata</taxon>
        <taxon>Psoroptidia</taxon>
        <taxon>Analgoidea</taxon>
        <taxon>Pyroglyphidae</taxon>
        <taxon>Dermatophagoidinae</taxon>
        <taxon>Dermatophagoides</taxon>
    </lineage>
</organism>
<evidence type="ECO:0000313" key="1">
    <source>
        <dbReference type="EMBL" id="KAH9528916.1"/>
    </source>
</evidence>
<comment type="caution">
    <text evidence="1">The sequence shown here is derived from an EMBL/GenBank/DDBJ whole genome shotgun (WGS) entry which is preliminary data.</text>
</comment>
<reference evidence="1" key="2">
    <citation type="journal article" date="2022" name="Res Sq">
        <title>Comparative Genomics Reveals Insights into the Divergent Evolution of Astigmatic Mites and Household Pest Adaptations.</title>
        <authorList>
            <person name="Xiong Q."/>
            <person name="Wan A.T.-Y."/>
            <person name="Liu X.-Y."/>
            <person name="Fung C.S.-H."/>
            <person name="Xiao X."/>
            <person name="Malainual N."/>
            <person name="Hou J."/>
            <person name="Wang L."/>
            <person name="Wang M."/>
            <person name="Yang K."/>
            <person name="Cui Y."/>
            <person name="Leung E."/>
            <person name="Nong W."/>
            <person name="Shin S.-K."/>
            <person name="Au S."/>
            <person name="Jeong K.Y."/>
            <person name="Chew F.T."/>
            <person name="Hui J."/>
            <person name="Leung T.F."/>
            <person name="Tungtrongchitr A."/>
            <person name="Zhong N."/>
            <person name="Liu Z."/>
            <person name="Tsui S."/>
        </authorList>
    </citation>
    <scope>NUCLEOTIDE SEQUENCE</scope>
    <source>
        <strain evidence="1">Derf</strain>
        <tissue evidence="1">Whole organism</tissue>
    </source>
</reference>
<keyword evidence="2" id="KW-1185">Reference proteome</keyword>
<dbReference type="Proteomes" id="UP000790347">
    <property type="component" value="Unassembled WGS sequence"/>
</dbReference>
<name>A0A922ICD2_DERFA</name>
<sequence length="305" mass="32126">MASSFAYGINVELNIAGMCKVFDCEYEDDDVGGGGGGGGGDWEFDGGSNVCDRICICNAESLPKTFPQNLHRCLLAGSSLPSLPLRKLSSSLLSVVERPFRRNEPPDIVFCNACSVCFCNNSNVFGSLNDAGSDESTLGGLIIGGNGASGFVSFRSSNDEMSLRVGFEFVIDSLSRSLLAACCCCCSLVDDESFRSDCDDGIGPPVNNGVNDSKKAFISGIEVAKDDGAVVVVDGIGDVIINSLAIGQCPDNTFNGLVAHSVAAHPIMIDADVEVRDVYDEEVIVDADLVEKFIKISLAKSTKIL</sequence>
<gene>
    <name evidence="1" type="ORF">DERF_002824</name>
</gene>
<proteinExistence type="predicted"/>
<evidence type="ECO:0000313" key="2">
    <source>
        <dbReference type="Proteomes" id="UP000790347"/>
    </source>
</evidence>
<reference evidence="1" key="1">
    <citation type="submission" date="2013-05" db="EMBL/GenBank/DDBJ databases">
        <authorList>
            <person name="Yim A.K.Y."/>
            <person name="Chan T.F."/>
            <person name="Ji K.M."/>
            <person name="Liu X.Y."/>
            <person name="Zhou J.W."/>
            <person name="Li R.Q."/>
            <person name="Yang K.Y."/>
            <person name="Li J."/>
            <person name="Li M."/>
            <person name="Law P.T.W."/>
            <person name="Wu Y.L."/>
            <person name="Cai Z.L."/>
            <person name="Qin H."/>
            <person name="Bao Y."/>
            <person name="Leung R.K.K."/>
            <person name="Ng P.K.S."/>
            <person name="Zou J."/>
            <person name="Zhong X.J."/>
            <person name="Ran P.X."/>
            <person name="Zhong N.S."/>
            <person name="Liu Z.G."/>
            <person name="Tsui S.K.W."/>
        </authorList>
    </citation>
    <scope>NUCLEOTIDE SEQUENCE</scope>
    <source>
        <strain evidence="1">Derf</strain>
        <tissue evidence="1">Whole organism</tissue>
    </source>
</reference>
<protein>
    <submittedName>
        <fullName evidence="1">Uncharacterized protein</fullName>
    </submittedName>
</protein>